<dbReference type="InterPro" id="IPR000515">
    <property type="entry name" value="MetI-like"/>
</dbReference>
<reference evidence="8 10" key="2">
    <citation type="journal article" date="2019" name="BMC Evol. Biol.">
        <title>Comparative genomics of Mycobacterium mucogenicum and Mycobacterium neoaurum clade members emphasizing tRNA and non-coding RNA.</title>
        <authorList>
            <person name="Behra P.R.K."/>
            <person name="Pettersson B.M.F."/>
            <person name="Das S."/>
            <person name="Dasgupta S."/>
            <person name="Kirsebom L.A."/>
        </authorList>
    </citation>
    <scope>NUCLEOTIDE SEQUENCE [LARGE SCALE GENOMIC DNA]</scope>
    <source>
        <strain evidence="8 10">DSM 44124</strain>
    </source>
</reference>
<dbReference type="InterPro" id="IPR035906">
    <property type="entry name" value="MetI-like_sf"/>
</dbReference>
<organism evidence="9">
    <name type="scientific">Mycolicibacterium mucogenicum DSM 44124</name>
    <dbReference type="NCBI Taxonomy" id="1226753"/>
    <lineage>
        <taxon>Bacteria</taxon>
        <taxon>Bacillati</taxon>
        <taxon>Actinomycetota</taxon>
        <taxon>Actinomycetes</taxon>
        <taxon>Mycobacteriales</taxon>
        <taxon>Mycobacteriaceae</taxon>
        <taxon>Mycolicibacterium</taxon>
    </lineage>
</organism>
<evidence type="ECO:0000256" key="4">
    <source>
        <dbReference type="ARBA" id="ARBA00022989"/>
    </source>
</evidence>
<dbReference type="Pfam" id="PF00528">
    <property type="entry name" value="BPD_transp_1"/>
    <property type="match status" value="1"/>
</dbReference>
<evidence type="ECO:0000256" key="5">
    <source>
        <dbReference type="ARBA" id="ARBA00023136"/>
    </source>
</evidence>
<comment type="similarity">
    <text evidence="6">Belongs to the binding-protein-dependent transport system permease family.</text>
</comment>
<feature type="transmembrane region" description="Helical" evidence="6">
    <location>
        <begin position="20"/>
        <end position="40"/>
    </location>
</feature>
<evidence type="ECO:0000256" key="2">
    <source>
        <dbReference type="ARBA" id="ARBA00022448"/>
    </source>
</evidence>
<accession>A0A8H2JGW3</accession>
<dbReference type="Gene3D" id="1.10.3720.10">
    <property type="entry name" value="MetI-like"/>
    <property type="match status" value="1"/>
</dbReference>
<feature type="transmembrane region" description="Helical" evidence="6">
    <location>
        <begin position="179"/>
        <end position="201"/>
    </location>
</feature>
<feature type="domain" description="ABC transmembrane type-1" evidence="7">
    <location>
        <begin position="15"/>
        <end position="197"/>
    </location>
</feature>
<reference evidence="9" key="1">
    <citation type="submission" date="2018-01" db="EMBL/GenBank/DDBJ databases">
        <title>Comparative genomics of Mycobacterium mucogenicum and Mycobacterium neoaurum clade members emphasizing tRNA and non-coding RNA.</title>
        <authorList>
            <person name="Behra P.R.K."/>
            <person name="Pettersson B.M.F."/>
            <person name="Das S."/>
            <person name="Dasgupta S."/>
            <person name="Kirsebom L.A."/>
        </authorList>
    </citation>
    <scope>NUCLEOTIDE SEQUENCE</scope>
    <source>
        <strain evidence="9">DSM 44124</strain>
    </source>
</reference>
<dbReference type="CDD" id="cd06261">
    <property type="entry name" value="TM_PBP2"/>
    <property type="match status" value="1"/>
</dbReference>
<dbReference type="EMBL" id="POTL01000001">
    <property type="protein sequence ID" value="TLH55566.1"/>
    <property type="molecule type" value="Genomic_DNA"/>
</dbReference>
<dbReference type="GO" id="GO:0005886">
    <property type="term" value="C:plasma membrane"/>
    <property type="evidence" value="ECO:0007669"/>
    <property type="project" value="UniProtKB-SubCell"/>
</dbReference>
<evidence type="ECO:0000259" key="7">
    <source>
        <dbReference type="PROSITE" id="PS50928"/>
    </source>
</evidence>
<gene>
    <name evidence="8" type="ORF">C1S78_027230</name>
    <name evidence="9" type="ORF">C1S78_27185</name>
</gene>
<dbReference type="Proteomes" id="UP000309231">
    <property type="component" value="Chromosome"/>
</dbReference>
<evidence type="ECO:0000256" key="3">
    <source>
        <dbReference type="ARBA" id="ARBA00022692"/>
    </source>
</evidence>
<evidence type="ECO:0000256" key="6">
    <source>
        <dbReference type="RuleBase" id="RU363032"/>
    </source>
</evidence>
<keyword evidence="3 6" id="KW-0812">Transmembrane</keyword>
<dbReference type="PROSITE" id="PS50928">
    <property type="entry name" value="ABC_TM1"/>
    <property type="match status" value="1"/>
</dbReference>
<keyword evidence="5 6" id="KW-0472">Membrane</keyword>
<keyword evidence="4 6" id="KW-1133">Transmembrane helix</keyword>
<reference evidence="8 10" key="3">
    <citation type="journal article" date="2019" name="Sci. Rep.">
        <title>Insight into the biology of Mycobacterium mucogenicum and Mycobacterium neoaurum clade members.</title>
        <authorList>
            <person name="Behra P.R.K."/>
            <person name="Pettersson B.M.F."/>
            <person name="Ramesh M."/>
            <person name="Dasgupta S."/>
            <person name="Kirsebom L.A."/>
        </authorList>
    </citation>
    <scope>NUCLEOTIDE SEQUENCE [LARGE SCALE GENOMIC DNA]</scope>
    <source>
        <strain evidence="8 10">DSM 44124</strain>
    </source>
</reference>
<dbReference type="GO" id="GO:0055085">
    <property type="term" value="P:transmembrane transport"/>
    <property type="evidence" value="ECO:0007669"/>
    <property type="project" value="InterPro"/>
</dbReference>
<keyword evidence="2 6" id="KW-0813">Transport</keyword>
<dbReference type="RefSeq" id="WP_020099448.1">
    <property type="nucleotide sequence ID" value="NZ_ANBS01000055.1"/>
</dbReference>
<keyword evidence="10" id="KW-1185">Reference proteome</keyword>
<feature type="transmembrane region" description="Helical" evidence="6">
    <location>
        <begin position="52"/>
        <end position="75"/>
    </location>
</feature>
<dbReference type="GO" id="GO:0031460">
    <property type="term" value="P:glycine betaine transport"/>
    <property type="evidence" value="ECO:0007669"/>
    <property type="project" value="TreeGrafter"/>
</dbReference>
<dbReference type="PANTHER" id="PTHR30177:SF4">
    <property type="entry name" value="OSMOPROTECTANT IMPORT PERMEASE PROTEIN OSMW"/>
    <property type="match status" value="1"/>
</dbReference>
<sequence>MKYLLTHLEGAWLLTQIHLRLALLPLLIGVLIAVPLGAYVRPRPRLRRFSTITASIVFTIPSLALFVVLPLIIPTRILDEANVLVALTLYTVALLMRTVPEALDAVPSDTREAATAMGYRPRTRFLRVELPLAIPVLTAGMRVVAVTNISMVSVGSVIGIGGLGTWFTEGYQADKSDQIIAGIIAIFVLAVVVDLLILSAGRLATPWTRAKAPA</sequence>
<dbReference type="KEGG" id="mmuc:C1S78_027230"/>
<name>A0A8H2JGW3_MYCMU</name>
<dbReference type="AlphaFoldDB" id="A0A8H2JGW3"/>
<protein>
    <submittedName>
        <fullName evidence="9">ABC transporter permease</fullName>
    </submittedName>
</protein>
<dbReference type="PANTHER" id="PTHR30177">
    <property type="entry name" value="GLYCINE BETAINE/L-PROLINE TRANSPORT SYSTEM PERMEASE PROTEIN PROW"/>
    <property type="match status" value="1"/>
</dbReference>
<feature type="transmembrane region" description="Helical" evidence="6">
    <location>
        <begin position="143"/>
        <end position="167"/>
    </location>
</feature>
<evidence type="ECO:0000313" key="9">
    <source>
        <dbReference type="EMBL" id="TLH55566.1"/>
    </source>
</evidence>
<evidence type="ECO:0000313" key="8">
    <source>
        <dbReference type="EMBL" id="QPG69042.1"/>
    </source>
</evidence>
<dbReference type="SUPFAM" id="SSF161098">
    <property type="entry name" value="MetI-like"/>
    <property type="match status" value="1"/>
</dbReference>
<evidence type="ECO:0000256" key="1">
    <source>
        <dbReference type="ARBA" id="ARBA00004141"/>
    </source>
</evidence>
<comment type="subcellular location">
    <subcellularLocation>
        <location evidence="6">Cell membrane</location>
        <topology evidence="6">Multi-pass membrane protein</topology>
    </subcellularLocation>
    <subcellularLocation>
        <location evidence="1">Membrane</location>
        <topology evidence="1">Multi-pass membrane protein</topology>
    </subcellularLocation>
</comment>
<evidence type="ECO:0000313" key="10">
    <source>
        <dbReference type="Proteomes" id="UP000309231"/>
    </source>
</evidence>
<dbReference type="InterPro" id="IPR051204">
    <property type="entry name" value="ABC_transp_perm/SBD"/>
</dbReference>
<dbReference type="EMBL" id="CP062008">
    <property type="protein sequence ID" value="QPG69042.1"/>
    <property type="molecule type" value="Genomic_DNA"/>
</dbReference>
<proteinExistence type="inferred from homology"/>
<dbReference type="GeneID" id="76728655"/>